<protein>
    <recommendedName>
        <fullName evidence="2">Myb/SANT-like domain-containing protein</fullName>
    </recommendedName>
</protein>
<evidence type="ECO:0000256" key="1">
    <source>
        <dbReference type="SAM" id="MobiDB-lite"/>
    </source>
</evidence>
<dbReference type="PANTHER" id="PTHR47584">
    <property type="match status" value="1"/>
</dbReference>
<reference evidence="3 4" key="1">
    <citation type="journal article" date="2023" name="G3 (Bethesda)">
        <title>A haplotype-resolved chromosome-scale genome for Quercus rubra L. provides insights into the genetics of adaptive traits for red oak species.</title>
        <authorList>
            <person name="Kapoor B."/>
            <person name="Jenkins J."/>
            <person name="Schmutz J."/>
            <person name="Zhebentyayeva T."/>
            <person name="Kuelheim C."/>
            <person name="Coggeshall M."/>
            <person name="Heim C."/>
            <person name="Lasky J.R."/>
            <person name="Leites L."/>
            <person name="Islam-Faridi N."/>
            <person name="Romero-Severson J."/>
            <person name="DeLeo V.L."/>
            <person name="Lucas S.M."/>
            <person name="Lazic D."/>
            <person name="Gailing O."/>
            <person name="Carlson J."/>
            <person name="Staton M."/>
        </authorList>
    </citation>
    <scope>NUCLEOTIDE SEQUENCE [LARGE SCALE GENOMIC DNA]</scope>
    <source>
        <strain evidence="3">Pseudo-F2</strain>
    </source>
</reference>
<evidence type="ECO:0000259" key="2">
    <source>
        <dbReference type="Pfam" id="PF12776"/>
    </source>
</evidence>
<dbReference type="InterPro" id="IPR045026">
    <property type="entry name" value="LIMYB"/>
</dbReference>
<sequence>MFAAFVMVVTFDAFFPPFILKPGVLSMELVMSSRITRSRREPPQQDDQARARWTTSLTKILADLMINQVQKGNRQKNSFSKKAWRYISDEFYKKTGLKWDKEQLKNRYAVLRRQYITVKSLLDQSDFSWDEFTGTIIAKDEAWTEYIRGHPDAETLKNSGCPIYKELCLIFSESAANGKHDLFAEDEGGSPSIQCADPSSMHPESMSDSDEVDDIIDDHKTTQPTTPCSTANRKRGRKGMDDVIAGAIMEMAAASKLRTAAMLQCNARHTIADCIRELDEMQGVDERVYLAALDLFNKPNAREIFLSLKGDKRLIWLHSKCAA</sequence>
<dbReference type="Pfam" id="PF12776">
    <property type="entry name" value="Myb_DNA-bind_3"/>
    <property type="match status" value="1"/>
</dbReference>
<name>A0AAN7F1J9_QUERU</name>
<evidence type="ECO:0000313" key="3">
    <source>
        <dbReference type="EMBL" id="KAK4583921.1"/>
    </source>
</evidence>
<dbReference type="AlphaFoldDB" id="A0AAN7F1J9"/>
<evidence type="ECO:0000313" key="4">
    <source>
        <dbReference type="Proteomes" id="UP001324115"/>
    </source>
</evidence>
<keyword evidence="4" id="KW-1185">Reference proteome</keyword>
<organism evidence="3 4">
    <name type="scientific">Quercus rubra</name>
    <name type="common">Northern red oak</name>
    <name type="synonym">Quercus borealis</name>
    <dbReference type="NCBI Taxonomy" id="3512"/>
    <lineage>
        <taxon>Eukaryota</taxon>
        <taxon>Viridiplantae</taxon>
        <taxon>Streptophyta</taxon>
        <taxon>Embryophyta</taxon>
        <taxon>Tracheophyta</taxon>
        <taxon>Spermatophyta</taxon>
        <taxon>Magnoliopsida</taxon>
        <taxon>eudicotyledons</taxon>
        <taxon>Gunneridae</taxon>
        <taxon>Pentapetalae</taxon>
        <taxon>rosids</taxon>
        <taxon>fabids</taxon>
        <taxon>Fagales</taxon>
        <taxon>Fagaceae</taxon>
        <taxon>Quercus</taxon>
    </lineage>
</organism>
<feature type="region of interest" description="Disordered" evidence="1">
    <location>
        <begin position="181"/>
        <end position="211"/>
    </location>
</feature>
<gene>
    <name evidence="3" type="ORF">RGQ29_021871</name>
</gene>
<dbReference type="Proteomes" id="UP001324115">
    <property type="component" value="Unassembled WGS sequence"/>
</dbReference>
<dbReference type="PANTHER" id="PTHR47584:SF9">
    <property type="entry name" value="L10-INTERACTING MYB DOMAIN-CONTAINING PROTEIN-LIKE"/>
    <property type="match status" value="1"/>
</dbReference>
<accession>A0AAN7F1J9</accession>
<comment type="caution">
    <text evidence="3">The sequence shown here is derived from an EMBL/GenBank/DDBJ whole genome shotgun (WGS) entry which is preliminary data.</text>
</comment>
<feature type="domain" description="Myb/SANT-like" evidence="2">
    <location>
        <begin position="52"/>
        <end position="146"/>
    </location>
</feature>
<dbReference type="EMBL" id="JAXUIC010000006">
    <property type="protein sequence ID" value="KAK4583921.1"/>
    <property type="molecule type" value="Genomic_DNA"/>
</dbReference>
<proteinExistence type="predicted"/>
<dbReference type="InterPro" id="IPR024752">
    <property type="entry name" value="Myb/SANT-like_dom"/>
</dbReference>